<dbReference type="InterPro" id="IPR017970">
    <property type="entry name" value="Homeobox_CS"/>
</dbReference>
<dbReference type="GO" id="GO:0000981">
    <property type="term" value="F:DNA-binding transcription factor activity, RNA polymerase II-specific"/>
    <property type="evidence" value="ECO:0007669"/>
    <property type="project" value="InterPro"/>
</dbReference>
<dbReference type="GO" id="GO:0005634">
    <property type="term" value="C:nucleus"/>
    <property type="evidence" value="ECO:0007669"/>
    <property type="project" value="UniProtKB-SubCell"/>
</dbReference>
<dbReference type="InterPro" id="IPR001356">
    <property type="entry name" value="HD"/>
</dbReference>
<evidence type="ECO:0000256" key="8">
    <source>
        <dbReference type="SAM" id="MobiDB-lite"/>
    </source>
</evidence>
<accession>A0A059PB69</accession>
<evidence type="ECO:0000256" key="6">
    <source>
        <dbReference type="PROSITE-ProRule" id="PRU00108"/>
    </source>
</evidence>
<dbReference type="SMART" id="SM00389">
    <property type="entry name" value="HOX"/>
    <property type="match status" value="1"/>
</dbReference>
<dbReference type="SMR" id="A0A059PB69"/>
<dbReference type="Gene3D" id="1.10.10.60">
    <property type="entry name" value="Homeodomain-like"/>
    <property type="match status" value="1"/>
</dbReference>
<dbReference type="CDD" id="cd00086">
    <property type="entry name" value="homeodomain"/>
    <property type="match status" value="1"/>
</dbReference>
<dbReference type="AlphaFoldDB" id="A0A059PB69"/>
<keyword evidence="3 6" id="KW-0238">DNA-binding</keyword>
<dbReference type="SUPFAM" id="SSF46689">
    <property type="entry name" value="Homeodomain-like"/>
    <property type="match status" value="1"/>
</dbReference>
<dbReference type="PROSITE" id="PS00027">
    <property type="entry name" value="HOMEOBOX_1"/>
    <property type="match status" value="1"/>
</dbReference>
<protein>
    <submittedName>
        <fullName evidence="10">Labial</fullName>
    </submittedName>
</protein>
<dbReference type="PROSITE" id="PS50071">
    <property type="entry name" value="HOMEOBOX_2"/>
    <property type="match status" value="1"/>
</dbReference>
<feature type="region of interest" description="Disordered" evidence="8">
    <location>
        <begin position="53"/>
        <end position="78"/>
    </location>
</feature>
<keyword evidence="5 6" id="KW-0539">Nucleus</keyword>
<dbReference type="InterPro" id="IPR020479">
    <property type="entry name" value="HD_metazoa"/>
</dbReference>
<dbReference type="EMBL" id="JQ952576">
    <property type="protein sequence ID" value="AGC12525.1"/>
    <property type="molecule type" value="mRNA"/>
</dbReference>
<dbReference type="PRINTS" id="PR00024">
    <property type="entry name" value="HOMEOBOX"/>
</dbReference>
<evidence type="ECO:0000256" key="3">
    <source>
        <dbReference type="ARBA" id="ARBA00023125"/>
    </source>
</evidence>
<comment type="subcellular location">
    <subcellularLocation>
        <location evidence="1 6 7">Nucleus</location>
    </subcellularLocation>
</comment>
<keyword evidence="4 6" id="KW-0371">Homeobox</keyword>
<feature type="compositionally biased region" description="Low complexity" evidence="8">
    <location>
        <begin position="246"/>
        <end position="293"/>
    </location>
</feature>
<feature type="compositionally biased region" description="Polar residues" evidence="8">
    <location>
        <begin position="294"/>
        <end position="319"/>
    </location>
</feature>
<evidence type="ECO:0000256" key="5">
    <source>
        <dbReference type="ARBA" id="ARBA00023242"/>
    </source>
</evidence>
<feature type="DNA-binding region" description="Homeobox" evidence="6">
    <location>
        <begin position="180"/>
        <end position="233"/>
    </location>
</feature>
<evidence type="ECO:0000259" key="9">
    <source>
        <dbReference type="PROSITE" id="PS50071"/>
    </source>
</evidence>
<dbReference type="Pfam" id="PF00046">
    <property type="entry name" value="Homeodomain"/>
    <property type="match status" value="1"/>
</dbReference>
<evidence type="ECO:0000256" key="7">
    <source>
        <dbReference type="RuleBase" id="RU000682"/>
    </source>
</evidence>
<dbReference type="PANTHER" id="PTHR45946">
    <property type="entry name" value="HOMEOBOX PROTEIN ROUGH-RELATED"/>
    <property type="match status" value="1"/>
</dbReference>
<dbReference type="PANTHER" id="PTHR45946:SF4">
    <property type="entry name" value="HOMEOBOX PROTEIN ROUGH-RELATED"/>
    <property type="match status" value="1"/>
</dbReference>
<feature type="domain" description="Homeobox" evidence="9">
    <location>
        <begin position="178"/>
        <end position="232"/>
    </location>
</feature>
<keyword evidence="2" id="KW-0217">Developmental protein</keyword>
<feature type="region of interest" description="Disordered" evidence="8">
    <location>
        <begin position="232"/>
        <end position="336"/>
    </location>
</feature>
<reference evidence="10" key="1">
    <citation type="submission" date="2012-04" db="EMBL/GenBank/DDBJ databases">
        <title>The complete Hox set of the amphipod crustacean Parhyale hawaiensis.</title>
        <authorList>
            <person name="Serano J.M."/>
            <person name="Liubicich D.M."/>
            <person name="Browne W.E."/>
            <person name="Patel N.H."/>
        </authorList>
    </citation>
    <scope>NUCLEOTIDE SEQUENCE</scope>
</reference>
<organism evidence="10">
    <name type="scientific">Parhyale hawaiensis</name>
    <dbReference type="NCBI Taxonomy" id="317513"/>
    <lineage>
        <taxon>Eukaryota</taxon>
        <taxon>Metazoa</taxon>
        <taxon>Ecdysozoa</taxon>
        <taxon>Arthropoda</taxon>
        <taxon>Crustacea</taxon>
        <taxon>Multicrustacea</taxon>
        <taxon>Malacostraca</taxon>
        <taxon>Eumalacostraca</taxon>
        <taxon>Peracarida</taxon>
        <taxon>Amphipoda</taxon>
        <taxon>Senticaudata</taxon>
        <taxon>Talitrida</taxon>
        <taxon>Hyaloidea</taxon>
        <taxon>Hyalidae</taxon>
        <taxon>Parhyale</taxon>
    </lineage>
</organism>
<dbReference type="InterPro" id="IPR046327">
    <property type="entry name" value="HXA1/B1/D1"/>
</dbReference>
<evidence type="ECO:0000256" key="4">
    <source>
        <dbReference type="ARBA" id="ARBA00023155"/>
    </source>
</evidence>
<evidence type="ECO:0000256" key="1">
    <source>
        <dbReference type="ARBA" id="ARBA00004123"/>
    </source>
</evidence>
<dbReference type="InterPro" id="IPR009057">
    <property type="entry name" value="Homeodomain-like_sf"/>
</dbReference>
<dbReference type="FunFam" id="1.10.10.60:FF:000113">
    <property type="entry name" value="homeobox protein Hox-B1"/>
    <property type="match status" value="1"/>
</dbReference>
<proteinExistence type="evidence at transcript level"/>
<sequence length="364" mass="39465">MNKDMVYGVCSGGSETGYHQPYPSSAELHQYYAHCQAYEQPQTYLTPTLTAPDAHQHRSQPLQDGPPSYTSLDDYGSYQHMAQPPQAYDYAQPNPCPPGAYPGYLDPAAQYRHVSMGLYPHHDAVRECGMAMMGAGPPLPHQQPQQNVPTYKWMQVKRNVPKPAPKSEYGAFAGGTGRTNFSTKQLTELEKEFHFNKYLTRARRIEIASALQLNETQVKIWFQNRRMKQKKRLKEGLVAPDTPTPAANENSNDSDSTTTTNSNSTSSNGSSSASKPESPSTTSASSTHTTASNDINSNSTAEGSPLSNGTSTRDSNKVGSKTSSIKSTASSISNKNSIIVSQSLLIASNTAKSQALPASTHSPP</sequence>
<evidence type="ECO:0000313" key="10">
    <source>
        <dbReference type="EMBL" id="AGC12525.1"/>
    </source>
</evidence>
<evidence type="ECO:0000256" key="2">
    <source>
        <dbReference type="ARBA" id="ARBA00022473"/>
    </source>
</evidence>
<name>A0A059PB69_9CRUS</name>
<dbReference type="GO" id="GO:0000978">
    <property type="term" value="F:RNA polymerase II cis-regulatory region sequence-specific DNA binding"/>
    <property type="evidence" value="ECO:0007669"/>
    <property type="project" value="TreeGrafter"/>
</dbReference>
<feature type="compositionally biased region" description="Low complexity" evidence="8">
    <location>
        <begin position="320"/>
        <end position="336"/>
    </location>
</feature>